<evidence type="ECO:0000256" key="1">
    <source>
        <dbReference type="SAM" id="Phobius"/>
    </source>
</evidence>
<accession>A0A2J6Q6Y2</accession>
<keyword evidence="1" id="KW-0812">Transmembrane</keyword>
<keyword evidence="3" id="KW-1185">Reference proteome</keyword>
<sequence length="152" mass="16948">MCKRAEILLTVSMGPVSAFMLSHFLIALPGLPTPLHLPGGTWEPRVLQLFLAYGGHQLYWYITGGEPFQPRFRVGRKMAGYLAIARLKPFDADVDVETLSGQAVFACLPREHSTAIHSPANPTRTPLSHHSHLPRPLSLFTKYSWSRSGTFH</sequence>
<reference evidence="2 3" key="1">
    <citation type="submission" date="2016-05" db="EMBL/GenBank/DDBJ databases">
        <title>A degradative enzymes factory behind the ericoid mycorrhizal symbiosis.</title>
        <authorList>
            <consortium name="DOE Joint Genome Institute"/>
            <person name="Martino E."/>
            <person name="Morin E."/>
            <person name="Grelet G."/>
            <person name="Kuo A."/>
            <person name="Kohler A."/>
            <person name="Daghino S."/>
            <person name="Barry K."/>
            <person name="Choi C."/>
            <person name="Cichocki N."/>
            <person name="Clum A."/>
            <person name="Copeland A."/>
            <person name="Hainaut M."/>
            <person name="Haridas S."/>
            <person name="Labutti K."/>
            <person name="Lindquist E."/>
            <person name="Lipzen A."/>
            <person name="Khouja H.-R."/>
            <person name="Murat C."/>
            <person name="Ohm R."/>
            <person name="Olson A."/>
            <person name="Spatafora J."/>
            <person name="Veneault-Fourrey C."/>
            <person name="Henrissat B."/>
            <person name="Grigoriev I."/>
            <person name="Martin F."/>
            <person name="Perotto S."/>
        </authorList>
    </citation>
    <scope>NUCLEOTIDE SEQUENCE [LARGE SCALE GENOMIC DNA]</scope>
    <source>
        <strain evidence="2 3">UAMH 7357</strain>
    </source>
</reference>
<gene>
    <name evidence="2" type="ORF">NA56DRAFT_703001</name>
</gene>
<dbReference type="EMBL" id="KZ613479">
    <property type="protein sequence ID" value="PMD22022.1"/>
    <property type="molecule type" value="Genomic_DNA"/>
</dbReference>
<keyword evidence="1" id="KW-1133">Transmembrane helix</keyword>
<dbReference type="Proteomes" id="UP000235672">
    <property type="component" value="Unassembled WGS sequence"/>
</dbReference>
<feature type="transmembrane region" description="Helical" evidence="1">
    <location>
        <begin position="7"/>
        <end position="26"/>
    </location>
</feature>
<name>A0A2J6Q6Y2_9HELO</name>
<proteinExistence type="predicted"/>
<protein>
    <submittedName>
        <fullName evidence="2">Uncharacterized protein</fullName>
    </submittedName>
</protein>
<dbReference type="AlphaFoldDB" id="A0A2J6Q6Y2"/>
<organism evidence="2 3">
    <name type="scientific">Hyaloscypha hepaticicola</name>
    <dbReference type="NCBI Taxonomy" id="2082293"/>
    <lineage>
        <taxon>Eukaryota</taxon>
        <taxon>Fungi</taxon>
        <taxon>Dikarya</taxon>
        <taxon>Ascomycota</taxon>
        <taxon>Pezizomycotina</taxon>
        <taxon>Leotiomycetes</taxon>
        <taxon>Helotiales</taxon>
        <taxon>Hyaloscyphaceae</taxon>
        <taxon>Hyaloscypha</taxon>
    </lineage>
</organism>
<evidence type="ECO:0000313" key="2">
    <source>
        <dbReference type="EMBL" id="PMD22022.1"/>
    </source>
</evidence>
<evidence type="ECO:0000313" key="3">
    <source>
        <dbReference type="Proteomes" id="UP000235672"/>
    </source>
</evidence>
<keyword evidence="1" id="KW-0472">Membrane</keyword>